<dbReference type="PANTHER" id="PTHR46791">
    <property type="entry name" value="EXPRESSED PROTEIN"/>
    <property type="match status" value="1"/>
</dbReference>
<organism evidence="2">
    <name type="scientific">Amphimedon queenslandica</name>
    <name type="common">Sponge</name>
    <dbReference type="NCBI Taxonomy" id="400682"/>
    <lineage>
        <taxon>Eukaryota</taxon>
        <taxon>Metazoa</taxon>
        <taxon>Porifera</taxon>
        <taxon>Demospongiae</taxon>
        <taxon>Heteroscleromorpha</taxon>
        <taxon>Haplosclerida</taxon>
        <taxon>Niphatidae</taxon>
        <taxon>Amphimedon</taxon>
    </lineage>
</organism>
<reference evidence="2" key="1">
    <citation type="submission" date="2017-05" db="UniProtKB">
        <authorList>
            <consortium name="EnsemblMetazoa"/>
        </authorList>
    </citation>
    <scope>IDENTIFICATION</scope>
</reference>
<feature type="domain" description="Integrase core" evidence="1">
    <location>
        <begin position="100"/>
        <end position="167"/>
    </location>
</feature>
<dbReference type="AlphaFoldDB" id="A0A1X7TAS1"/>
<dbReference type="Pfam" id="PF24764">
    <property type="entry name" value="rva_4"/>
    <property type="match status" value="1"/>
</dbReference>
<dbReference type="InterPro" id="IPR012337">
    <property type="entry name" value="RNaseH-like_sf"/>
</dbReference>
<dbReference type="InParanoid" id="A0A1X7TAS1"/>
<dbReference type="SUPFAM" id="SSF53098">
    <property type="entry name" value="Ribonuclease H-like"/>
    <property type="match status" value="1"/>
</dbReference>
<dbReference type="InterPro" id="IPR058913">
    <property type="entry name" value="Integrase_dom_put"/>
</dbReference>
<accession>A0A1X7TAS1</accession>
<dbReference type="STRING" id="400682.A0A1X7TAS1"/>
<proteinExistence type="predicted"/>
<name>A0A1X7TAS1_AMPQE</name>
<evidence type="ECO:0000313" key="2">
    <source>
        <dbReference type="EnsemblMetazoa" id="Aqu2.1.11646_001"/>
    </source>
</evidence>
<evidence type="ECO:0000259" key="1">
    <source>
        <dbReference type="Pfam" id="PF24764"/>
    </source>
</evidence>
<dbReference type="EnsemblMetazoa" id="Aqu2.1.11646_001">
    <property type="protein sequence ID" value="Aqu2.1.11646_001"/>
    <property type="gene ID" value="Aqu2.1.11646"/>
</dbReference>
<sequence length="181" mass="20866">MVEFLKIADLVGVSRSTLWRRLSEHDGIPHRFSDVSDDALDSIISQYQNRNPHTGQAILRGYLESIGIHVQRQRIRESVWRTDPLRRFLRWHGRLSRRAYKVPGANSLWHIDGHHSLIRWRFVIHGGIDGYSRMIVFLRFATNNRAMTVFSAFSEAIDSFGIPSRCDLIGGGVRILLFANL</sequence>
<dbReference type="GO" id="GO:0003676">
    <property type="term" value="F:nucleic acid binding"/>
    <property type="evidence" value="ECO:0007669"/>
    <property type="project" value="InterPro"/>
</dbReference>
<dbReference type="Gene3D" id="3.30.420.10">
    <property type="entry name" value="Ribonuclease H-like superfamily/Ribonuclease H"/>
    <property type="match status" value="1"/>
</dbReference>
<dbReference type="PANTHER" id="PTHR46791:SF5">
    <property type="entry name" value="CLR5 DOMAIN-CONTAINING PROTEIN-RELATED"/>
    <property type="match status" value="1"/>
</dbReference>
<protein>
    <recommendedName>
        <fullName evidence="1">Integrase core domain-containing protein</fullName>
    </recommendedName>
</protein>
<dbReference type="InterPro" id="IPR036397">
    <property type="entry name" value="RNaseH_sf"/>
</dbReference>